<dbReference type="PANTHER" id="PTHR45685:SF1">
    <property type="entry name" value="HELICASE SRCAP"/>
    <property type="match status" value="1"/>
</dbReference>
<feature type="compositionally biased region" description="Polar residues" evidence="14">
    <location>
        <begin position="33"/>
        <end position="43"/>
    </location>
</feature>
<feature type="compositionally biased region" description="Polar residues" evidence="14">
    <location>
        <begin position="2830"/>
        <end position="2847"/>
    </location>
</feature>
<evidence type="ECO:0000256" key="10">
    <source>
        <dbReference type="ARBA" id="ARBA00023125"/>
    </source>
</evidence>
<dbReference type="GO" id="GO:0140096">
    <property type="term" value="F:catalytic activity, acting on a protein"/>
    <property type="evidence" value="ECO:0007669"/>
    <property type="project" value="UniProtKB-ARBA"/>
</dbReference>
<feature type="region of interest" description="Disordered" evidence="14">
    <location>
        <begin position="387"/>
        <end position="416"/>
    </location>
</feature>
<evidence type="ECO:0000313" key="18">
    <source>
        <dbReference type="EMBL" id="DBA18849.1"/>
    </source>
</evidence>
<dbReference type="Pfam" id="PF00271">
    <property type="entry name" value="Helicase_C"/>
    <property type="match status" value="1"/>
</dbReference>
<dbReference type="InterPro" id="IPR001650">
    <property type="entry name" value="Helicase_C-like"/>
</dbReference>
<feature type="compositionally biased region" description="Acidic residues" evidence="14">
    <location>
        <begin position="246"/>
        <end position="259"/>
    </location>
</feature>
<comment type="similarity">
    <text evidence="2">Belongs to the SNF2/RAD54 helicase family. SWR1 subfamily.</text>
</comment>
<keyword evidence="11" id="KW-0804">Transcription</keyword>
<keyword evidence="10" id="KW-0238">DNA-binding</keyword>
<dbReference type="InterPro" id="IPR049730">
    <property type="entry name" value="SNF2/RAD54-like_C"/>
</dbReference>
<evidence type="ECO:0000256" key="5">
    <source>
        <dbReference type="ARBA" id="ARBA00022801"/>
    </source>
</evidence>
<dbReference type="InterPro" id="IPR014012">
    <property type="entry name" value="HSA_dom"/>
</dbReference>
<feature type="domain" description="HSA" evidence="17">
    <location>
        <begin position="78"/>
        <end position="150"/>
    </location>
</feature>
<evidence type="ECO:0000256" key="13">
    <source>
        <dbReference type="SAM" id="Coils"/>
    </source>
</evidence>
<reference evidence="18" key="1">
    <citation type="thesis" date="2020" institute="ProQuest LLC" country="789 East Eisenhower Parkway, Ann Arbor, MI, USA">
        <title>Comparative Genomics and Chromosome Evolution.</title>
        <authorList>
            <person name="Mudd A.B."/>
        </authorList>
    </citation>
    <scope>NUCLEOTIDE SEQUENCE</scope>
    <source>
        <strain evidence="18">1538</strain>
        <tissue evidence="18">Blood</tissue>
    </source>
</reference>
<feature type="region of interest" description="Disordered" evidence="14">
    <location>
        <begin position="2615"/>
        <end position="3050"/>
    </location>
</feature>
<dbReference type="SMART" id="SM00490">
    <property type="entry name" value="HELICc"/>
    <property type="match status" value="1"/>
</dbReference>
<protein>
    <recommendedName>
        <fullName evidence="20">Helicase SRCAP</fullName>
    </recommendedName>
</protein>
<dbReference type="PROSITE" id="PS51194">
    <property type="entry name" value="HELICASE_CTER"/>
    <property type="match status" value="1"/>
</dbReference>
<keyword evidence="8" id="KW-0156">Chromatin regulator</keyword>
<dbReference type="InterPro" id="IPR017956">
    <property type="entry name" value="AT_hook_DNA-bd_motif"/>
</dbReference>
<feature type="compositionally biased region" description="Low complexity" evidence="14">
    <location>
        <begin position="1286"/>
        <end position="1296"/>
    </location>
</feature>
<keyword evidence="9" id="KW-0805">Transcription regulation</keyword>
<dbReference type="FunFam" id="3.40.50.10810:FF:000005">
    <property type="entry name" value="Photoperiod-independent early flowering 1"/>
    <property type="match status" value="1"/>
</dbReference>
<accession>A0AAV2ZWS1</accession>
<dbReference type="GO" id="GO:0010557">
    <property type="term" value="P:positive regulation of macromolecule biosynthetic process"/>
    <property type="evidence" value="ECO:0007669"/>
    <property type="project" value="UniProtKB-ARBA"/>
</dbReference>
<evidence type="ECO:0000256" key="12">
    <source>
        <dbReference type="ARBA" id="ARBA00023242"/>
    </source>
</evidence>
<dbReference type="FunFam" id="3.40.50.300:FF:000529">
    <property type="entry name" value="helicase SRCAP isoform X1"/>
    <property type="match status" value="1"/>
</dbReference>
<dbReference type="PROSITE" id="PS51192">
    <property type="entry name" value="HELICASE_ATP_BIND_1"/>
    <property type="match status" value="1"/>
</dbReference>
<dbReference type="GO" id="GO:0004386">
    <property type="term" value="F:helicase activity"/>
    <property type="evidence" value="ECO:0007669"/>
    <property type="project" value="UniProtKB-KW"/>
</dbReference>
<feature type="region of interest" description="Disordered" evidence="14">
    <location>
        <begin position="1697"/>
        <end position="1727"/>
    </location>
</feature>
<dbReference type="Gene3D" id="3.40.50.300">
    <property type="entry name" value="P-loop containing nucleotide triphosphate hydrolases"/>
    <property type="match status" value="1"/>
</dbReference>
<dbReference type="PRINTS" id="PR00929">
    <property type="entry name" value="ATHOOK"/>
</dbReference>
<dbReference type="GO" id="GO:0003677">
    <property type="term" value="F:DNA binding"/>
    <property type="evidence" value="ECO:0007669"/>
    <property type="project" value="UniProtKB-KW"/>
</dbReference>
<dbReference type="SUPFAM" id="SSF52540">
    <property type="entry name" value="P-loop containing nucleoside triphosphate hydrolases"/>
    <property type="match status" value="3"/>
</dbReference>
<evidence type="ECO:0000259" key="16">
    <source>
        <dbReference type="PROSITE" id="PS51194"/>
    </source>
</evidence>
<evidence type="ECO:0000256" key="2">
    <source>
        <dbReference type="ARBA" id="ARBA00009220"/>
    </source>
</evidence>
<comment type="subcellular location">
    <subcellularLocation>
        <location evidence="1">Nucleus</location>
    </subcellularLocation>
</comment>
<dbReference type="SMART" id="SM00384">
    <property type="entry name" value="AT_hook"/>
    <property type="match status" value="3"/>
</dbReference>
<dbReference type="FunFam" id="1.20.120.850:FF:000012">
    <property type="entry name" value="protein PHOTOPERIOD-INDEPENDENT EARLY FLOWERING 1 isoform X3"/>
    <property type="match status" value="1"/>
</dbReference>
<dbReference type="InterPro" id="IPR014001">
    <property type="entry name" value="Helicase_ATP-bd"/>
</dbReference>
<sequence length="3050" mass="330590">MSPGSSGESSPFDLLGDIGDVGPGSPTDDGVYGNQQDSLSGQKWDSHTEIAEQAKHEAEIENRIAELRKEGFWTARRLSKFPEPTRPKVHWDYLCEEMQWLSADFAQERRWKRGVARKVVRMVVRHHEELKQKEERARREEQAKLRRIATSIAKEVRQFWSNVEKVVQFKQQSRLEAKRKKALDLQLDFIVGQTEKYSDLLSQSLNETIPMSKTSSSCVGSSQGGSLRTSPTPSVCQKDGDFLPHEDEEEEEDDEETIEIEERQDGNDAESHRLELELLKRESELPLDELLQSLPPEILQEEADVQDAVSENVDSSSEEEEVVVEDDDEFTANEAEAEDEEETIAAEEALEGQQDHTEELSQLAQEGEMSIEDLLRKYSLVRNDEEKFDQSGSSLISEQEASESSECDSSDCESEGVEFLVKQEHEEPGTDHSQQEPPEPKKEITDIAATAESLQPKGYTLATTQVKTPVPFLLRGDLREYQHIGLEWLVTMFEKKLNGILADEMGLGKTIQTISLLAHLACERGNWGPHLIIVPTSVILNWEMELKRWCPSFKILTYYGSQKERKLKRQGWTKANAFHVCITSYKLVLQDHQAFRRKNWRYLILDEAQNIKNFKSQRWQSLLNFNSQRRLLLTGTPLQNSLMELWSLMHFLMPHVFQSHREFKEWFSNPLTGMIEGSQEYNEGLVRRLHKVLRPFLLRRIKLDVEKQMPKKYEHVIYCRLSKRQRFLYDDFMSQAATRETLASGHFMSVINILMQLRKVCNHPNLFDPRPIHSPFITSAICYSVPSLVLHALQRHPLEYVDTSLFDLINMEGLVSRYESDVFVSRHKPSHQLIQEIADSPEPPPRPRPLKMKVNRMLQPVVKHESRSVVVVNSSRPAQKPEDTPAVSSPPPPQSTQLPLPSSNPPLPNTGASGPVQPAPPVSPLVQSPPVAMIPTPVSSETGKLPPMQNSQPVYSAPQRFILTPDMQARLPTGEVISLSQLASLSSRPLQSTTATKPLTLQLQGGKLTLSGAQVRPVGVSQPRPMHGNVLHLVSSGGQHHLLSQPAQLALIQALAQQAASPSPTAAAQIGVQTLSVQGIQHPLMNSANIPTHSGPAMSTPGQVVSTPGVVKIVVRQATREVQSSPQRPPLAPQVRPILRVLPSAHTEQTNPRDGSVERAVPVVATSAITLTSSPLLMVSSPTVTPRLPSPSPLGPNTEDCTAPSLSSVALRLVAAGTSPVMQLTNHHSSPPRHTASPSQINCSPCQTLNSAPSNCATTQTNVTSDSSALMKSSQNLDSVPADSHQLQNGNGLQNQMADSSAPVTCVPGTGNSPSPPATNIPKVTPPTYNLSLVPALIANSATSNTARFLTSPVSLLALSPLASTNSGPTPVIYTPPNAAGFPTLAAPSISAPLPAASVSASLPILAAPVSGQLASFAAPLPISSANQNTLSASLTVPHPSLETSSTVPVISSPLAAPSPTSGPLPALSTPTSATIASVLEASSNQPLLLSPDSVPMPLLDSSADTLPPLVLNTSLKIPSVASATVPILPASNAVPLLAAASGKVPLLSVTSASANVPLLSASTATQVSSVSVTTSCTPNQPASVKATAAVASVMITTSVTTVANSTPLLSTSSSLPSLLPKPSAALLTVQVKAPTLLTSGLLETPTPMVSVPSDVTTSCTLSAETPLLPSAALEPAVVSTLVTSVPTPGSCSTQPVIPLQIKSPTPQPSLPVSTMTPSMPASAPAPLPSLPASTPIPLPLLTASTPAPVSSLPACSSDPSSLLLVSAPAQAPDLSSSILAPSVDHAPVPLLPSSGSNPLVISVSAPLTLTASSPSIVLSTPPHIPILPSQPAALSCAADTQPSGIPVPKPVPPPSSIASPSNILGSPSLTNTPDATSTVPTSENNQESKNISESSLSLSIAGPPPVGVTFSTASESEITLEGDDSRTTHSSTINTSVRPRRLLPPPPRSPFYLEPLEERRKKQKIERLERIFHLNERRCNRSPVYGTEILSVCTLQRSLFGAYCENLQINALSSCIFTPEQRLEQLRPIIERFIIAMPPVEAPQITLHTSHPPPSMLLQESLFKETLSQELTPHTRCLHRIISNMRTQFPDLRLIQYDCGKLQTLDRLLRELKYGGHRVLIFTQMTRMLDVLEQFLNYHGHIYLRLDGSTRVEQRQALMERFNMDKRIFCFILSTRSGGVGVNLTGADTVIFYDSDWNPTMDAQAQDRCHRIGQTRDVHIYRLVSERTVEENILKKAQQKRMLGDMAIEGGNFTTAYFKQQTIRELFDMEDIPRKESEMRAASPAHSTEEGSSIRQSHILEQALCRAEDEEDTLAASLVRAEQVADLAEFNENVPLEPEEEEQSRVEQEISALVEQLTPIERYAMYFLEASLEEVSREELKQAEEQVEAARKDLILAKDEGGQCIEEKWEEELRKSRKVRTLTPARPLGERVGVRMSERLRGNKAAEPTEIAEGITISDVALPAHCEVSTQTLEMPSNPDVAGGSHDVQSSCTAAVTSESTMFPTPPPIPPTEEMTTESVKQETDYKETSAAEEEIVCLPNADLASGSPETCVQTPGSPVTQEEPTPPRTPRKKVTADCEILLAGATDGSPTAKVLRRLPGRLVTVVQERLPTARRHIRGRGQQATLDNGALSPNAPECQSPPHDLLSEDKSETGSPPPKRKRGRPPKVSADLVPTAVLDMPLEDKTPELHPPAAISELPPPSHSQTPSPSSSSKLNSESESSSAEKRKRGRPPKRREASPAASPHGPLQSPVVVSPVGALPPSPICASPTSPIIAATSVPGDAAHERSHSQSTKANPFSVLVKADDKRQTDPLPSAICDPTAKPTIPIDSSNIPSVGGEATSSSGADEPVTPSKRRRGRPPRSQTAPKTNFILMSHKYKLDSSPDRSPSPQANTRSGQRKQLKETMNTKEQSSSLVETDDSSDEEVIIRTPLTRSARTRLETSQSPLSKNSETSPKPQRGRSPRVTPVLEKAATKKRKPPSVSSPSPPSSSPHGSSGGRQVARKKRHCSPAERVLRSSLTANPASNTRSSRTQLIYFPSSNRGRKAKT</sequence>
<feature type="compositionally biased region" description="Polar residues" evidence="14">
    <location>
        <begin position="2943"/>
        <end position="2958"/>
    </location>
</feature>
<feature type="compositionally biased region" description="Low complexity" evidence="14">
    <location>
        <begin position="1888"/>
        <end position="1901"/>
    </location>
</feature>
<keyword evidence="5" id="KW-0378">Hydrolase</keyword>
<feature type="compositionally biased region" description="Polar residues" evidence="14">
    <location>
        <begin position="1929"/>
        <end position="1938"/>
    </location>
</feature>
<keyword evidence="12" id="KW-0539">Nucleus</keyword>
<feature type="compositionally biased region" description="Low complexity" evidence="14">
    <location>
        <begin position="212"/>
        <end position="226"/>
    </location>
</feature>
<feature type="region of interest" description="Disordered" evidence="14">
    <location>
        <begin position="1267"/>
        <end position="1321"/>
    </location>
</feature>
<dbReference type="InterPro" id="IPR027417">
    <property type="entry name" value="P-loop_NTPase"/>
</dbReference>
<dbReference type="InterPro" id="IPR050520">
    <property type="entry name" value="INO80/SWR1_helicase"/>
</dbReference>
<dbReference type="GO" id="GO:0000812">
    <property type="term" value="C:Swr1 complex"/>
    <property type="evidence" value="ECO:0007669"/>
    <property type="project" value="TreeGrafter"/>
</dbReference>
<feature type="region of interest" description="Disordered" evidence="14">
    <location>
        <begin position="1179"/>
        <end position="1203"/>
    </location>
</feature>
<feature type="region of interest" description="Disordered" evidence="14">
    <location>
        <begin position="1917"/>
        <end position="1953"/>
    </location>
</feature>
<evidence type="ECO:0008006" key="20">
    <source>
        <dbReference type="Google" id="ProtNLM"/>
    </source>
</evidence>
<dbReference type="SMART" id="SM00487">
    <property type="entry name" value="DEXDc"/>
    <property type="match status" value="1"/>
</dbReference>
<feature type="compositionally biased region" description="Acidic residues" evidence="14">
    <location>
        <begin position="316"/>
        <end position="350"/>
    </location>
</feature>
<feature type="compositionally biased region" description="Polar residues" evidence="14">
    <location>
        <begin position="2887"/>
        <end position="2898"/>
    </location>
</feature>
<evidence type="ECO:0000256" key="7">
    <source>
        <dbReference type="ARBA" id="ARBA00022840"/>
    </source>
</evidence>
<evidence type="ECO:0000256" key="9">
    <source>
        <dbReference type="ARBA" id="ARBA00023015"/>
    </source>
</evidence>
<dbReference type="InterPro" id="IPR000330">
    <property type="entry name" value="SNF2_N"/>
</dbReference>
<evidence type="ECO:0000259" key="15">
    <source>
        <dbReference type="PROSITE" id="PS51192"/>
    </source>
</evidence>
<proteinExistence type="inferred from homology"/>
<keyword evidence="7" id="KW-0067">ATP-binding</keyword>
<feature type="region of interest" description="Disordered" evidence="14">
    <location>
        <begin position="865"/>
        <end position="928"/>
    </location>
</feature>
<dbReference type="Pfam" id="PF07529">
    <property type="entry name" value="HSA"/>
    <property type="match status" value="1"/>
</dbReference>
<evidence type="ECO:0000313" key="19">
    <source>
        <dbReference type="Proteomes" id="UP001181693"/>
    </source>
</evidence>
<dbReference type="PROSITE" id="PS51204">
    <property type="entry name" value="HSA"/>
    <property type="match status" value="1"/>
</dbReference>
<feature type="region of interest" description="Disordered" evidence="14">
    <location>
        <begin position="2544"/>
        <end position="2575"/>
    </location>
</feature>
<gene>
    <name evidence="18" type="ORF">GDO54_014745</name>
</gene>
<feature type="region of interest" description="Disordered" evidence="14">
    <location>
        <begin position="1222"/>
        <end position="1241"/>
    </location>
</feature>
<dbReference type="Gene3D" id="1.20.120.850">
    <property type="entry name" value="SWI2/SNF2 ATPases, N-terminal domain"/>
    <property type="match status" value="1"/>
</dbReference>
<feature type="region of interest" description="Disordered" evidence="14">
    <location>
        <begin position="1"/>
        <end position="49"/>
    </location>
</feature>
<dbReference type="CDD" id="cd18003">
    <property type="entry name" value="DEXQc_SRCAP"/>
    <property type="match status" value="1"/>
</dbReference>
<feature type="compositionally biased region" description="Polar residues" evidence="14">
    <location>
        <begin position="3019"/>
        <end position="3043"/>
    </location>
</feature>
<feature type="compositionally biased region" description="Polar residues" evidence="14">
    <location>
        <begin position="1863"/>
        <end position="1886"/>
    </location>
</feature>
<feature type="compositionally biased region" description="Basic and acidic residues" evidence="14">
    <location>
        <begin position="260"/>
        <end position="271"/>
    </location>
</feature>
<name>A0AAV2ZWS1_PYXAD</name>
<evidence type="ECO:0000256" key="14">
    <source>
        <dbReference type="SAM" id="MobiDB-lite"/>
    </source>
</evidence>
<evidence type="ECO:0000256" key="4">
    <source>
        <dbReference type="ARBA" id="ARBA00022741"/>
    </source>
</evidence>
<evidence type="ECO:0000256" key="11">
    <source>
        <dbReference type="ARBA" id="ARBA00023163"/>
    </source>
</evidence>
<dbReference type="GO" id="GO:0010468">
    <property type="term" value="P:regulation of gene expression"/>
    <property type="evidence" value="ECO:0007669"/>
    <property type="project" value="UniProtKB-ARBA"/>
</dbReference>
<feature type="compositionally biased region" description="Low complexity" evidence="14">
    <location>
        <begin position="2705"/>
        <end position="2724"/>
    </location>
</feature>
<dbReference type="Gene3D" id="3.40.50.10810">
    <property type="entry name" value="Tandem AAA-ATPase domain"/>
    <property type="match status" value="1"/>
</dbReference>
<keyword evidence="19" id="KW-1185">Reference proteome</keyword>
<evidence type="ECO:0000256" key="8">
    <source>
        <dbReference type="ARBA" id="ARBA00022853"/>
    </source>
</evidence>
<dbReference type="Pfam" id="PF00176">
    <property type="entry name" value="SNF2-rel_dom"/>
    <property type="match status" value="1"/>
</dbReference>
<feature type="coiled-coil region" evidence="13">
    <location>
        <begin position="2374"/>
        <end position="2401"/>
    </location>
</feature>
<dbReference type="GO" id="GO:0006338">
    <property type="term" value="P:chromatin remodeling"/>
    <property type="evidence" value="ECO:0007669"/>
    <property type="project" value="TreeGrafter"/>
</dbReference>
<keyword evidence="4" id="KW-0547">Nucleotide-binding</keyword>
<dbReference type="GO" id="GO:0016887">
    <property type="term" value="F:ATP hydrolysis activity"/>
    <property type="evidence" value="ECO:0007669"/>
    <property type="project" value="TreeGrafter"/>
</dbReference>
<feature type="region of interest" description="Disordered" evidence="14">
    <location>
        <begin position="211"/>
        <end position="271"/>
    </location>
</feature>
<dbReference type="InterPro" id="IPR038718">
    <property type="entry name" value="SNF2-like_sf"/>
</dbReference>
<feature type="domain" description="Helicase C-terminal" evidence="16">
    <location>
        <begin position="2105"/>
        <end position="2255"/>
    </location>
</feature>
<feature type="region of interest" description="Disordered" evidence="14">
    <location>
        <begin position="2499"/>
        <end position="2518"/>
    </location>
</feature>
<feature type="region of interest" description="Disordered" evidence="14">
    <location>
        <begin position="1852"/>
        <end position="1901"/>
    </location>
</feature>
<evidence type="ECO:0000256" key="6">
    <source>
        <dbReference type="ARBA" id="ARBA00022806"/>
    </source>
</evidence>
<evidence type="ECO:0000256" key="3">
    <source>
        <dbReference type="ARBA" id="ARBA00022553"/>
    </source>
</evidence>
<keyword evidence="3" id="KW-0597">Phosphoprotein</keyword>
<feature type="compositionally biased region" description="Low complexity" evidence="14">
    <location>
        <begin position="1714"/>
        <end position="1723"/>
    </location>
</feature>
<dbReference type="GO" id="GO:0042393">
    <property type="term" value="F:histone binding"/>
    <property type="evidence" value="ECO:0007669"/>
    <property type="project" value="TreeGrafter"/>
</dbReference>
<feature type="domain" description="Helicase ATP-binding" evidence="15">
    <location>
        <begin position="490"/>
        <end position="655"/>
    </location>
</feature>
<dbReference type="GO" id="GO:0005524">
    <property type="term" value="F:ATP binding"/>
    <property type="evidence" value="ECO:0007669"/>
    <property type="project" value="UniProtKB-KW"/>
</dbReference>
<dbReference type="SMART" id="SM00573">
    <property type="entry name" value="HSA"/>
    <property type="match status" value="1"/>
</dbReference>
<comment type="caution">
    <text evidence="18">The sequence shown here is derived from an EMBL/GenBank/DDBJ whole genome shotgun (WGS) entry which is preliminary data.</text>
</comment>
<evidence type="ECO:0000259" key="17">
    <source>
        <dbReference type="PROSITE" id="PS51204"/>
    </source>
</evidence>
<feature type="region of interest" description="Disordered" evidence="14">
    <location>
        <begin position="2275"/>
        <end position="2296"/>
    </location>
</feature>
<feature type="region of interest" description="Disordered" evidence="14">
    <location>
        <begin position="303"/>
        <end position="368"/>
    </location>
</feature>
<dbReference type="CDD" id="cd18793">
    <property type="entry name" value="SF2_C_SNF"/>
    <property type="match status" value="1"/>
</dbReference>
<keyword evidence="6" id="KW-0347">Helicase</keyword>
<evidence type="ECO:0000256" key="1">
    <source>
        <dbReference type="ARBA" id="ARBA00004123"/>
    </source>
</evidence>
<dbReference type="PANTHER" id="PTHR45685">
    <property type="entry name" value="HELICASE SRCAP-RELATED"/>
    <property type="match status" value="1"/>
</dbReference>
<dbReference type="EMBL" id="DYDO01000008">
    <property type="protein sequence ID" value="DBA18849.1"/>
    <property type="molecule type" value="Genomic_DNA"/>
</dbReference>
<organism evidence="18 19">
    <name type="scientific">Pyxicephalus adspersus</name>
    <name type="common">African bullfrog</name>
    <dbReference type="NCBI Taxonomy" id="30357"/>
    <lineage>
        <taxon>Eukaryota</taxon>
        <taxon>Metazoa</taxon>
        <taxon>Chordata</taxon>
        <taxon>Craniata</taxon>
        <taxon>Vertebrata</taxon>
        <taxon>Euteleostomi</taxon>
        <taxon>Amphibia</taxon>
        <taxon>Batrachia</taxon>
        <taxon>Anura</taxon>
        <taxon>Neobatrachia</taxon>
        <taxon>Ranoidea</taxon>
        <taxon>Pyxicephalidae</taxon>
        <taxon>Pyxicephalinae</taxon>
        <taxon>Pyxicephalus</taxon>
    </lineage>
</organism>
<feature type="compositionally biased region" description="Polar residues" evidence="14">
    <location>
        <begin position="1267"/>
        <end position="1278"/>
    </location>
</feature>
<feature type="compositionally biased region" description="Polar residues" evidence="14">
    <location>
        <begin position="2549"/>
        <end position="2559"/>
    </location>
</feature>
<feature type="compositionally biased region" description="Acidic residues" evidence="14">
    <location>
        <begin position="400"/>
        <end position="416"/>
    </location>
</feature>
<keyword evidence="13" id="KW-0175">Coiled coil</keyword>
<dbReference type="Proteomes" id="UP001181693">
    <property type="component" value="Unassembled WGS sequence"/>
</dbReference>